<dbReference type="SUPFAM" id="SSF54211">
    <property type="entry name" value="Ribosomal protein S5 domain 2-like"/>
    <property type="match status" value="1"/>
</dbReference>
<proteinExistence type="inferred from homology"/>
<accession>A0A6C7EEL0</accession>
<dbReference type="InterPro" id="IPR045006">
    <property type="entry name" value="CHLI-like"/>
</dbReference>
<protein>
    <submittedName>
        <fullName evidence="3">Putative magnesium chelatase</fullName>
    </submittedName>
</protein>
<dbReference type="Proteomes" id="UP000011863">
    <property type="component" value="Chromosome"/>
</dbReference>
<dbReference type="AlphaFoldDB" id="A0A6C7EEL0"/>
<dbReference type="EMBL" id="AP012057">
    <property type="protein sequence ID" value="BAN03068.1"/>
    <property type="molecule type" value="Genomic_DNA"/>
</dbReference>
<dbReference type="InterPro" id="IPR025158">
    <property type="entry name" value="Mg_chelat-rel_C"/>
</dbReference>
<dbReference type="InterPro" id="IPR020568">
    <property type="entry name" value="Ribosomal_Su5_D2-typ_SF"/>
</dbReference>
<dbReference type="InterPro" id="IPR004482">
    <property type="entry name" value="Mg_chelat-rel"/>
</dbReference>
<evidence type="ECO:0000313" key="3">
    <source>
        <dbReference type="EMBL" id="BAN03068.1"/>
    </source>
</evidence>
<keyword evidence="4" id="KW-1185">Reference proteome</keyword>
<organism evidence="3 4">
    <name type="scientific">Ilumatobacter coccineus (strain NBRC 103263 / KCTC 29153 / YM16-304)</name>
    <dbReference type="NCBI Taxonomy" id="1313172"/>
    <lineage>
        <taxon>Bacteria</taxon>
        <taxon>Bacillati</taxon>
        <taxon>Actinomycetota</taxon>
        <taxon>Acidimicrobiia</taxon>
        <taxon>Acidimicrobiales</taxon>
        <taxon>Ilumatobacteraceae</taxon>
        <taxon>Ilumatobacter</taxon>
    </lineage>
</organism>
<evidence type="ECO:0000313" key="4">
    <source>
        <dbReference type="Proteomes" id="UP000011863"/>
    </source>
</evidence>
<dbReference type="InterPro" id="IPR003593">
    <property type="entry name" value="AAA+_ATPase"/>
</dbReference>
<dbReference type="NCBIfam" id="TIGR00368">
    <property type="entry name" value="YifB family Mg chelatase-like AAA ATPase"/>
    <property type="match status" value="1"/>
</dbReference>
<dbReference type="OrthoDB" id="9813147at2"/>
<dbReference type="KEGG" id="aym:YM304_27540"/>
<dbReference type="Pfam" id="PF01078">
    <property type="entry name" value="Mg_chelatase"/>
    <property type="match status" value="1"/>
</dbReference>
<evidence type="ECO:0000256" key="1">
    <source>
        <dbReference type="ARBA" id="ARBA00006354"/>
    </source>
</evidence>
<dbReference type="Pfam" id="PF13541">
    <property type="entry name" value="ChlI"/>
    <property type="match status" value="1"/>
</dbReference>
<comment type="similarity">
    <text evidence="1">Belongs to the Mg-chelatase subunits D/I family. ComM subfamily.</text>
</comment>
<dbReference type="PANTHER" id="PTHR32039">
    <property type="entry name" value="MAGNESIUM-CHELATASE SUBUNIT CHLI"/>
    <property type="match status" value="1"/>
</dbReference>
<name>A0A6C7EEL0_ILUCY</name>
<sequence>MFASVKSAVLFGAEGHPTTVEVYVGDGLPGFHVVGLPDATVREARDRVRAAVVSTGVKFPDDKVIVNLAPSQQRKSGSGLDLAIALGVLVADGHVPAESLLGLAFVGELGLDGSLRALPGIAPMVGVLGDVDVVVPVASAIEAQVASRGRVRAVATLRELVDTLAFEAPWPDHDWPQPSHVAPLEPDMAEVRGQPVARRALELAAAGGHHCLFVGPPGAGKTMLASRLTGLLPDLDLDQALETTMVHSAAGVPLPPGGLVVRPPFRAPHHTSSQVSIVGGGSHTLRPGEISISTGGVLFLDELPEFAPAVIETLRQPLEAGTVHVARASVSAVMPAHFQLIAAMNPCPCGGGAPGSCECGEERIRKYLRRVSGAVLDRFDLRVAVTRPAVDELLSVDSNESTAVVAARVAAARDLAIARQGCLNAQLAPRALDDVAPVDEAARGILRSEMEAERLTGRGYHRVRRVARTIADLGPDPDAVIGEPTLALALSMRSSLTTTRSRRFAA</sequence>
<dbReference type="PANTHER" id="PTHR32039:SF7">
    <property type="entry name" value="COMPETENCE PROTEIN COMM"/>
    <property type="match status" value="1"/>
</dbReference>
<dbReference type="InterPro" id="IPR027417">
    <property type="entry name" value="P-loop_NTPase"/>
</dbReference>
<reference evidence="3 4" key="1">
    <citation type="journal article" date="2013" name="Int. J. Syst. Evol. Microbiol.">
        <title>Ilumatobacter nonamiense sp. nov. and Ilumatobacter coccineum sp. nov., isolated from seashore sand.</title>
        <authorList>
            <person name="Matsumoto A."/>
            <person name="Kasai H."/>
            <person name="Matsuo Y."/>
            <person name="Shizuri Y."/>
            <person name="Ichikawa N."/>
            <person name="Fujita N."/>
            <person name="Omura S."/>
            <person name="Takahashi Y."/>
        </authorList>
    </citation>
    <scope>NUCLEOTIDE SEQUENCE [LARGE SCALE GENOMIC DNA]</scope>
    <source>
        <strain evidence="4">NBRC 103263 / KCTC 29153 / YM16-304</strain>
    </source>
</reference>
<gene>
    <name evidence="3" type="ORF">YM304_27540</name>
</gene>
<evidence type="ECO:0000259" key="2">
    <source>
        <dbReference type="SMART" id="SM00382"/>
    </source>
</evidence>
<dbReference type="GO" id="GO:0005524">
    <property type="term" value="F:ATP binding"/>
    <property type="evidence" value="ECO:0007669"/>
    <property type="project" value="InterPro"/>
</dbReference>
<dbReference type="Gene3D" id="3.40.50.300">
    <property type="entry name" value="P-loop containing nucleotide triphosphate hydrolases"/>
    <property type="match status" value="1"/>
</dbReference>
<dbReference type="SMART" id="SM00382">
    <property type="entry name" value="AAA"/>
    <property type="match status" value="1"/>
</dbReference>
<dbReference type="Gene3D" id="3.30.230.10">
    <property type="match status" value="1"/>
</dbReference>
<feature type="domain" description="AAA+ ATPase" evidence="2">
    <location>
        <begin position="207"/>
        <end position="389"/>
    </location>
</feature>
<dbReference type="InterPro" id="IPR000523">
    <property type="entry name" value="Mg_chelatse_chII-like_cat_dom"/>
</dbReference>
<dbReference type="SUPFAM" id="SSF52540">
    <property type="entry name" value="P-loop containing nucleoside triphosphate hydrolases"/>
    <property type="match status" value="1"/>
</dbReference>
<dbReference type="Pfam" id="PF13335">
    <property type="entry name" value="Mg_chelatase_C"/>
    <property type="match status" value="1"/>
</dbReference>
<dbReference type="InterPro" id="IPR014721">
    <property type="entry name" value="Ribsml_uS5_D2-typ_fold_subgr"/>
</dbReference>
<dbReference type="RefSeq" id="WP_015442315.1">
    <property type="nucleotide sequence ID" value="NC_020520.1"/>
</dbReference>